<dbReference type="Proteomes" id="UP001642360">
    <property type="component" value="Unassembled WGS sequence"/>
</dbReference>
<organism evidence="2 3">
    <name type="scientific">Ilex paraguariensis</name>
    <name type="common">yerba mate</name>
    <dbReference type="NCBI Taxonomy" id="185542"/>
    <lineage>
        <taxon>Eukaryota</taxon>
        <taxon>Viridiplantae</taxon>
        <taxon>Streptophyta</taxon>
        <taxon>Embryophyta</taxon>
        <taxon>Tracheophyta</taxon>
        <taxon>Spermatophyta</taxon>
        <taxon>Magnoliopsida</taxon>
        <taxon>eudicotyledons</taxon>
        <taxon>Gunneridae</taxon>
        <taxon>Pentapetalae</taxon>
        <taxon>asterids</taxon>
        <taxon>campanulids</taxon>
        <taxon>Aquifoliales</taxon>
        <taxon>Aquifoliaceae</taxon>
        <taxon>Ilex</taxon>
    </lineage>
</organism>
<keyword evidence="1" id="KW-0812">Transmembrane</keyword>
<dbReference type="AlphaFoldDB" id="A0ABC8R9T4"/>
<evidence type="ECO:0000256" key="1">
    <source>
        <dbReference type="SAM" id="Phobius"/>
    </source>
</evidence>
<sequence length="116" mass="12997">MLHLSMGSNHTFQVWVVCNLVLLYCCLLSLLVPLFYFSLLSISKIICSLNCLLIFYLSFCVFHDLKMKRKIGTVNLVVSITLTLSPSQSLTNLFISFAVALSSLTSIPFSFEVSSF</sequence>
<keyword evidence="3" id="KW-1185">Reference proteome</keyword>
<accession>A0ABC8R9T4</accession>
<protein>
    <submittedName>
        <fullName evidence="2">Uncharacterized protein</fullName>
    </submittedName>
</protein>
<proteinExistence type="predicted"/>
<feature type="transmembrane region" description="Helical" evidence="1">
    <location>
        <begin position="12"/>
        <end position="36"/>
    </location>
</feature>
<feature type="transmembrane region" description="Helical" evidence="1">
    <location>
        <begin position="42"/>
        <end position="62"/>
    </location>
</feature>
<keyword evidence="1" id="KW-1133">Transmembrane helix</keyword>
<gene>
    <name evidence="2" type="ORF">ILEXP_LOCUS9104</name>
</gene>
<evidence type="ECO:0000313" key="3">
    <source>
        <dbReference type="Proteomes" id="UP001642360"/>
    </source>
</evidence>
<comment type="caution">
    <text evidence="2">The sequence shown here is derived from an EMBL/GenBank/DDBJ whole genome shotgun (WGS) entry which is preliminary data.</text>
</comment>
<reference evidence="2 3" key="1">
    <citation type="submission" date="2024-02" db="EMBL/GenBank/DDBJ databases">
        <authorList>
            <person name="Vignale AGUSTIN F."/>
            <person name="Sosa J E."/>
            <person name="Modenutti C."/>
        </authorList>
    </citation>
    <scope>NUCLEOTIDE SEQUENCE [LARGE SCALE GENOMIC DNA]</scope>
</reference>
<keyword evidence="1" id="KW-0472">Membrane</keyword>
<name>A0ABC8R9T4_9AQUA</name>
<evidence type="ECO:0000313" key="2">
    <source>
        <dbReference type="EMBL" id="CAK9141518.1"/>
    </source>
</evidence>
<dbReference type="EMBL" id="CAUOFW020001142">
    <property type="protein sequence ID" value="CAK9141518.1"/>
    <property type="molecule type" value="Genomic_DNA"/>
</dbReference>